<evidence type="ECO:0000256" key="1">
    <source>
        <dbReference type="SAM" id="MobiDB-lite"/>
    </source>
</evidence>
<accession>A0AAV3QNW8</accession>
<gene>
    <name evidence="2" type="ORF">LIER_20103</name>
</gene>
<reference evidence="2 3" key="1">
    <citation type="submission" date="2024-01" db="EMBL/GenBank/DDBJ databases">
        <title>The complete chloroplast genome sequence of Lithospermum erythrorhizon: insights into the phylogenetic relationship among Boraginaceae species and the maternal lineages of purple gromwells.</title>
        <authorList>
            <person name="Okada T."/>
            <person name="Watanabe K."/>
        </authorList>
    </citation>
    <scope>NUCLEOTIDE SEQUENCE [LARGE SCALE GENOMIC DNA]</scope>
</reference>
<sequence>MLISIPITPLLSNLALSHQPSHAQTLPISLSPVHGPETAPPHIGLAPIETAQIEPNTNAWTSAAYDPGLPQRLDQASPPSLLLHGPGPTPPAHTHSRTGLWHEK</sequence>
<evidence type="ECO:0000313" key="3">
    <source>
        <dbReference type="Proteomes" id="UP001454036"/>
    </source>
</evidence>
<dbReference type="EMBL" id="BAABME010005060">
    <property type="protein sequence ID" value="GAA0164480.1"/>
    <property type="molecule type" value="Genomic_DNA"/>
</dbReference>
<comment type="caution">
    <text evidence="2">The sequence shown here is derived from an EMBL/GenBank/DDBJ whole genome shotgun (WGS) entry which is preliminary data.</text>
</comment>
<feature type="region of interest" description="Disordered" evidence="1">
    <location>
        <begin position="59"/>
        <end position="104"/>
    </location>
</feature>
<proteinExistence type="predicted"/>
<feature type="compositionally biased region" description="Low complexity" evidence="1">
    <location>
        <begin position="76"/>
        <end position="86"/>
    </location>
</feature>
<name>A0AAV3QNW8_LITER</name>
<protein>
    <submittedName>
        <fullName evidence="2">Uncharacterized protein</fullName>
    </submittedName>
</protein>
<organism evidence="2 3">
    <name type="scientific">Lithospermum erythrorhizon</name>
    <name type="common">Purple gromwell</name>
    <name type="synonym">Lithospermum officinale var. erythrorhizon</name>
    <dbReference type="NCBI Taxonomy" id="34254"/>
    <lineage>
        <taxon>Eukaryota</taxon>
        <taxon>Viridiplantae</taxon>
        <taxon>Streptophyta</taxon>
        <taxon>Embryophyta</taxon>
        <taxon>Tracheophyta</taxon>
        <taxon>Spermatophyta</taxon>
        <taxon>Magnoliopsida</taxon>
        <taxon>eudicotyledons</taxon>
        <taxon>Gunneridae</taxon>
        <taxon>Pentapetalae</taxon>
        <taxon>asterids</taxon>
        <taxon>lamiids</taxon>
        <taxon>Boraginales</taxon>
        <taxon>Boraginaceae</taxon>
        <taxon>Boraginoideae</taxon>
        <taxon>Lithospermeae</taxon>
        <taxon>Lithospermum</taxon>
    </lineage>
</organism>
<dbReference type="Proteomes" id="UP001454036">
    <property type="component" value="Unassembled WGS sequence"/>
</dbReference>
<keyword evidence="3" id="KW-1185">Reference proteome</keyword>
<evidence type="ECO:0000313" key="2">
    <source>
        <dbReference type="EMBL" id="GAA0164480.1"/>
    </source>
</evidence>
<dbReference type="AlphaFoldDB" id="A0AAV3QNW8"/>